<keyword evidence="1" id="KW-1133">Transmembrane helix</keyword>
<accession>A0A2C9M6Z6</accession>
<dbReference type="AlphaFoldDB" id="A0A2C9M6Z6"/>
<evidence type="ECO:0000259" key="2">
    <source>
        <dbReference type="Pfam" id="PF24536"/>
    </source>
</evidence>
<name>A0A2C9M6Z6_BIOGL</name>
<evidence type="ECO:0000313" key="3">
    <source>
        <dbReference type="EnsemblMetazoa" id="BGLB039267-PA"/>
    </source>
</evidence>
<proteinExistence type="predicted"/>
<keyword evidence="1" id="KW-0472">Membrane</keyword>
<feature type="transmembrane region" description="Helical" evidence="1">
    <location>
        <begin position="12"/>
        <end position="30"/>
    </location>
</feature>
<keyword evidence="1" id="KW-0812">Transmembrane</keyword>
<dbReference type="PANTHER" id="PTHR16165:SF5">
    <property type="entry name" value="NXPE FAMILY MEMBER 3"/>
    <property type="match status" value="1"/>
</dbReference>
<organism evidence="3 4">
    <name type="scientific">Biomphalaria glabrata</name>
    <name type="common">Bloodfluke planorb</name>
    <name type="synonym">Freshwater snail</name>
    <dbReference type="NCBI Taxonomy" id="6526"/>
    <lineage>
        <taxon>Eukaryota</taxon>
        <taxon>Metazoa</taxon>
        <taxon>Spiralia</taxon>
        <taxon>Lophotrochozoa</taxon>
        <taxon>Mollusca</taxon>
        <taxon>Gastropoda</taxon>
        <taxon>Heterobranchia</taxon>
        <taxon>Euthyneura</taxon>
        <taxon>Panpulmonata</taxon>
        <taxon>Hygrophila</taxon>
        <taxon>Lymnaeoidea</taxon>
        <taxon>Planorbidae</taxon>
        <taxon>Biomphalaria</taxon>
    </lineage>
</organism>
<dbReference type="EnsemblMetazoa" id="BGLB039267-RA">
    <property type="protein sequence ID" value="BGLB039267-PA"/>
    <property type="gene ID" value="BGLB039267"/>
</dbReference>
<evidence type="ECO:0000256" key="1">
    <source>
        <dbReference type="SAM" id="Phobius"/>
    </source>
</evidence>
<feature type="domain" description="NXPE C-terminal" evidence="2">
    <location>
        <begin position="442"/>
        <end position="666"/>
    </location>
</feature>
<protein>
    <recommendedName>
        <fullName evidence="2">NXPE C-terminal domain-containing protein</fullName>
    </recommendedName>
</protein>
<dbReference type="VEuPathDB" id="VectorBase:BGLB039267"/>
<dbReference type="InterPro" id="IPR013783">
    <property type="entry name" value="Ig-like_fold"/>
</dbReference>
<evidence type="ECO:0000313" key="4">
    <source>
        <dbReference type="Proteomes" id="UP000076420"/>
    </source>
</evidence>
<dbReference type="KEGG" id="bgt:106080207"/>
<sequence length="674" mass="76133">MLKSSVCIKTRIQWLAVISFFLVFLVFFSLNQTNRSGTLWASLNNKDGSYNDRKTSSNKVTTGTQWRQVSLADAIKAFSDQTMDACNNTCDRSDNSSDCSSFTKEDWSRRLTAGDFIVKPFLKDGMYIYEFEKEYLSYPPLEDMKQLPDLNLSTITVFGSINDTVRCDIGDVINGRVDLVDSYGHSRHRGGDEVRMWLVSKSKKQFRTSGHVTDLNNGSYLITGHCLWPGNIQINVAVVYPREYIRTVIHQAQLSASRFIYGNFVNNTTQEATICWSLPNIIGRSCVCNLTYLTGQPFYCGQPVDTRLTCKDWAATSAAPLIQPINVTMQERNLILNIPTRYLTGQPFYCGQPVDTRLTCKDWAATSAAPLIQPINVTMQERNLILKIPTRHILERAVPHSIQVLAKEKGQLPKLKSCSQTSLKVTWNLTTPGGFWDPNMNWTSLHCERPGMSSPWAMSCLKNTTILIIGDSNAVRLFRALSQITHCTGLSSSLWPKAGTCRNKDANIILSFTPHELPLYQHSSWTPKLNYKGVAEQISATPSVGKYIIIVHYYLHATPSHLSVVHSRIKSLAESIRHLARRNPDVLFAFRGPHVTSFDWDINHTIGGDSLGTLYLQLIQETFQDLRDKIVYLDGWGMTIALENAEFHPTDRVPQEMIRTLLSFRCNETGYVPR</sequence>
<gene>
    <name evidence="3" type="primary">106080207</name>
</gene>
<dbReference type="Pfam" id="PF24536">
    <property type="entry name" value="NXPE4_C"/>
    <property type="match status" value="1"/>
</dbReference>
<dbReference type="Gene3D" id="2.60.40.10">
    <property type="entry name" value="Immunoglobulins"/>
    <property type="match status" value="1"/>
</dbReference>
<dbReference type="Proteomes" id="UP000076420">
    <property type="component" value="Unassembled WGS sequence"/>
</dbReference>
<reference evidence="3" key="1">
    <citation type="submission" date="2020-05" db="UniProtKB">
        <authorList>
            <consortium name="EnsemblMetazoa"/>
        </authorList>
    </citation>
    <scope>IDENTIFICATION</scope>
    <source>
        <strain evidence="3">BB02</strain>
    </source>
</reference>
<dbReference type="PANTHER" id="PTHR16165">
    <property type="entry name" value="NXPE FAMILY MEMBER"/>
    <property type="match status" value="1"/>
</dbReference>
<dbReference type="OrthoDB" id="8675562at2759"/>
<dbReference type="InterPro" id="IPR057106">
    <property type="entry name" value="NXPE4_C"/>
</dbReference>
<dbReference type="VEuPathDB" id="VectorBase:BGLAX_043301"/>